<dbReference type="InterPro" id="IPR015655">
    <property type="entry name" value="PP2C"/>
</dbReference>
<dbReference type="InterPro" id="IPR036457">
    <property type="entry name" value="PPM-type-like_dom_sf"/>
</dbReference>
<feature type="compositionally biased region" description="Basic residues" evidence="1">
    <location>
        <begin position="1003"/>
        <end position="1012"/>
    </location>
</feature>
<feature type="compositionally biased region" description="Basic and acidic residues" evidence="1">
    <location>
        <begin position="825"/>
        <end position="841"/>
    </location>
</feature>
<gene>
    <name evidence="3" type="ORF">CEUSTIGMA_g8937.t1</name>
</gene>
<name>A0A250XF22_9CHLO</name>
<evidence type="ECO:0000313" key="3">
    <source>
        <dbReference type="EMBL" id="GAX81509.1"/>
    </source>
</evidence>
<feature type="compositionally biased region" description="Polar residues" evidence="1">
    <location>
        <begin position="753"/>
        <end position="762"/>
    </location>
</feature>
<dbReference type="SMART" id="SM00332">
    <property type="entry name" value="PP2Cc"/>
    <property type="match status" value="1"/>
</dbReference>
<feature type="region of interest" description="Disordered" evidence="1">
    <location>
        <begin position="1142"/>
        <end position="1225"/>
    </location>
</feature>
<dbReference type="STRING" id="1157962.A0A250XF22"/>
<feature type="compositionally biased region" description="Polar residues" evidence="1">
    <location>
        <begin position="1088"/>
        <end position="1109"/>
    </location>
</feature>
<protein>
    <recommendedName>
        <fullName evidence="2">PPM-type phosphatase domain-containing protein</fullName>
    </recommendedName>
</protein>
<dbReference type="Gene3D" id="3.60.40.10">
    <property type="entry name" value="PPM-type phosphatase domain"/>
    <property type="match status" value="1"/>
</dbReference>
<dbReference type="PROSITE" id="PS51746">
    <property type="entry name" value="PPM_2"/>
    <property type="match status" value="1"/>
</dbReference>
<evidence type="ECO:0000256" key="1">
    <source>
        <dbReference type="SAM" id="MobiDB-lite"/>
    </source>
</evidence>
<feature type="region of interest" description="Disordered" evidence="1">
    <location>
        <begin position="1238"/>
        <end position="1286"/>
    </location>
</feature>
<dbReference type="InterPro" id="IPR001932">
    <property type="entry name" value="PPM-type_phosphatase-like_dom"/>
</dbReference>
<feature type="compositionally biased region" description="Basic and acidic residues" evidence="1">
    <location>
        <begin position="1013"/>
        <end position="1025"/>
    </location>
</feature>
<feature type="compositionally biased region" description="Basic and acidic residues" evidence="1">
    <location>
        <begin position="899"/>
        <end position="916"/>
    </location>
</feature>
<feature type="compositionally biased region" description="Polar residues" evidence="1">
    <location>
        <begin position="1062"/>
        <end position="1073"/>
    </location>
</feature>
<feature type="region of interest" description="Disordered" evidence="1">
    <location>
        <begin position="788"/>
        <end position="974"/>
    </location>
</feature>
<dbReference type="PANTHER" id="PTHR47992">
    <property type="entry name" value="PROTEIN PHOSPHATASE"/>
    <property type="match status" value="1"/>
</dbReference>
<reference evidence="3 4" key="1">
    <citation type="submission" date="2017-08" db="EMBL/GenBank/DDBJ databases">
        <title>Acidophilic green algal genome provides insights into adaptation to an acidic environment.</title>
        <authorList>
            <person name="Hirooka S."/>
            <person name="Hirose Y."/>
            <person name="Kanesaki Y."/>
            <person name="Higuchi S."/>
            <person name="Fujiwara T."/>
            <person name="Onuma R."/>
            <person name="Era A."/>
            <person name="Ohbayashi R."/>
            <person name="Uzuka A."/>
            <person name="Nozaki H."/>
            <person name="Yoshikawa H."/>
            <person name="Miyagishima S.Y."/>
        </authorList>
    </citation>
    <scope>NUCLEOTIDE SEQUENCE [LARGE SCALE GENOMIC DNA]</scope>
    <source>
        <strain evidence="3 4">NIES-2499</strain>
    </source>
</reference>
<feature type="compositionally biased region" description="Basic and acidic residues" evidence="1">
    <location>
        <begin position="800"/>
        <end position="817"/>
    </location>
</feature>
<feature type="domain" description="PPM-type phosphatase" evidence="2">
    <location>
        <begin position="351"/>
        <end position="626"/>
    </location>
</feature>
<feature type="compositionally biased region" description="Acidic residues" evidence="1">
    <location>
        <begin position="132"/>
        <end position="142"/>
    </location>
</feature>
<feature type="region of interest" description="Disordered" evidence="1">
    <location>
        <begin position="120"/>
        <end position="144"/>
    </location>
</feature>
<feature type="compositionally biased region" description="Basic residues" evidence="1">
    <location>
        <begin position="150"/>
        <end position="163"/>
    </location>
</feature>
<dbReference type="EMBL" id="BEGY01000066">
    <property type="protein sequence ID" value="GAX81509.1"/>
    <property type="molecule type" value="Genomic_DNA"/>
</dbReference>
<dbReference type="Proteomes" id="UP000232323">
    <property type="component" value="Unassembled WGS sequence"/>
</dbReference>
<feature type="compositionally biased region" description="Low complexity" evidence="1">
    <location>
        <begin position="946"/>
        <end position="958"/>
    </location>
</feature>
<organism evidence="3 4">
    <name type="scientific">Chlamydomonas eustigma</name>
    <dbReference type="NCBI Taxonomy" id="1157962"/>
    <lineage>
        <taxon>Eukaryota</taxon>
        <taxon>Viridiplantae</taxon>
        <taxon>Chlorophyta</taxon>
        <taxon>core chlorophytes</taxon>
        <taxon>Chlorophyceae</taxon>
        <taxon>CS clade</taxon>
        <taxon>Chlamydomonadales</taxon>
        <taxon>Chlamydomonadaceae</taxon>
        <taxon>Chlamydomonas</taxon>
    </lineage>
</organism>
<feature type="compositionally biased region" description="Basic residues" evidence="1">
    <location>
        <begin position="196"/>
        <end position="206"/>
    </location>
</feature>
<dbReference type="Pfam" id="PF00481">
    <property type="entry name" value="PP2C"/>
    <property type="match status" value="1"/>
</dbReference>
<evidence type="ECO:0000313" key="4">
    <source>
        <dbReference type="Proteomes" id="UP000232323"/>
    </source>
</evidence>
<feature type="region of interest" description="Disordered" evidence="1">
    <location>
        <begin position="150"/>
        <end position="169"/>
    </location>
</feature>
<feature type="region of interest" description="Disordered" evidence="1">
    <location>
        <begin position="187"/>
        <end position="294"/>
    </location>
</feature>
<feature type="compositionally biased region" description="Polar residues" evidence="1">
    <location>
        <begin position="208"/>
        <end position="217"/>
    </location>
</feature>
<accession>A0A250XF22</accession>
<keyword evidence="4" id="KW-1185">Reference proteome</keyword>
<dbReference type="GO" id="GO:0004722">
    <property type="term" value="F:protein serine/threonine phosphatase activity"/>
    <property type="evidence" value="ECO:0007669"/>
    <property type="project" value="InterPro"/>
</dbReference>
<dbReference type="OrthoDB" id="10264738at2759"/>
<comment type="caution">
    <text evidence="3">The sequence shown here is derived from an EMBL/GenBank/DDBJ whole genome shotgun (WGS) entry which is preliminary data.</text>
</comment>
<feature type="region of interest" description="Disordered" evidence="1">
    <location>
        <begin position="741"/>
        <end position="762"/>
    </location>
</feature>
<sequence>MARSEIIQHEILSEENEHYLHVYLKDGLEPAYVELSFSSTSDGCVSVHLDSADSKISHGKIIIKGFALPEDAQARYKKAKRRYTIRLVKSQKAVLPDDDVDETFHDALSDEEVVETSVTATEAHGQGALDSGSDEAVTEGMDEETRRALRKERKKAKKSQKKAAKAEGITAECSDAPKLEDFLMTESHQEADATGVKKKKRKKKKGTAASSAVTDADNQVAGDDDEAVEAESLTTAVPTSKGQEAPGEPATSAVPIKTAVTDPPQPDSPPVREARGASMPTPSPPPTPSRAAFTGSKPVTVDLVQDFSVEPTGVSSLGPLSATKAADPDPFTLTGPHIKFFTSKNDHKGEDKALLSPQNTWSMPSVNGSAPFSAFGVFDGHGGKAAANYASKNMMELVGKYMDRCKGSEPVLLDPANLPVDLGEEQRASLAVQDVMVERFPKALFAGFVEANKVCMERYKESGTTATLVVAVGWTLLVASVGDSLAFLDTGTEILQISGNHRVSDCPEEAERVRQAGGHIAQSDIDGVVAGPLRVWPGGLMMTRSIGDAAAGDLCLGEPEVRQVTIPPNGARLIIASDGLWDAVQHKTAISNIRKMPAGQAANMAMHAAIKKKGLVDDITIVVVDFCCNPEDRFPVALEAGRRRDGSESTQVLRPLDMPSNTWRESLAERRMSIMGTMQVAEQHDREQAAAAERLAADQRAASSTSHHLSNLHKVLLSGDETLQELSNLRVDVSSLHSLVEEQHPPEEDGEWQTVSGKLGSTNVNLSNKGEEGMDYMQQIRAAARPLRGAAGGNGEAADVEGKGGIRGRGEEHERGGKGRGRSGRGGEGRGGEGRGGEGRLRRPLHKSGENPAFNEGESQDPTAAGKGATAEALPEDSGVRSKQGLASRVGDPAVRNQRRGDRQRRVQVEQHRVEGDYGLTTIETVITDPFASKDEGHRTQVTAAPGRGPRRGQQQQQQHRRRRSETGTTFDAITVQPDASVAVVSKTVGAASSVPVDDQGRSHQRNNRPHPRRDQMRSVEEKPSEGTVIPGQGLVSKKPGEKGRFAVHQGSVQGYGANLDPSRSMSEAQLQQPKGRDIPRPRPFKPASNTNAQPVSEGKQQNPSSRQYASRPVAGGAQPQEHAAADVMRVIEVPRSALVRNQAAAQSDQQKGGYTGQGQGGQVPQVPHSREGTGSVSRGGRGAGNQSRHGGGRGGEGRSRDAAEADGGVRAYQPALDNITTLPTPLDFGAGFGAGFGEARRPYKGASAAAPATSTHEAQQHLAGRGKSAGRGGPRSDHKLRETQM</sequence>
<evidence type="ECO:0000259" key="2">
    <source>
        <dbReference type="PROSITE" id="PS51746"/>
    </source>
</evidence>
<feature type="compositionally biased region" description="Polar residues" evidence="1">
    <location>
        <begin position="232"/>
        <end position="242"/>
    </location>
</feature>
<proteinExistence type="predicted"/>
<dbReference type="CDD" id="cd00143">
    <property type="entry name" value="PP2Cc"/>
    <property type="match status" value="1"/>
</dbReference>
<dbReference type="SUPFAM" id="SSF81606">
    <property type="entry name" value="PP2C-like"/>
    <property type="match status" value="1"/>
</dbReference>
<feature type="compositionally biased region" description="Basic and acidic residues" evidence="1">
    <location>
        <begin position="1275"/>
        <end position="1286"/>
    </location>
</feature>
<feature type="region of interest" description="Disordered" evidence="1">
    <location>
        <begin position="991"/>
        <end position="1129"/>
    </location>
</feature>
<dbReference type="SMART" id="SM00331">
    <property type="entry name" value="PP2C_SIG"/>
    <property type="match status" value="1"/>
</dbReference>